<keyword evidence="7 10" id="KW-0472">Membrane</keyword>
<dbReference type="Proteomes" id="UP000164837">
    <property type="component" value="Genome"/>
</dbReference>
<dbReference type="GO" id="GO:0033644">
    <property type="term" value="C:host cell membrane"/>
    <property type="evidence" value="ECO:0007669"/>
    <property type="project" value="UniProtKB-SubCell"/>
</dbReference>
<proteinExistence type="inferred from homology"/>
<accession>A0A075ILY7</accession>
<feature type="transmembrane region" description="Helical" evidence="10">
    <location>
        <begin position="175"/>
        <end position="196"/>
    </location>
</feature>
<evidence type="ECO:0000256" key="2">
    <source>
        <dbReference type="ARBA" id="ARBA00004426"/>
    </source>
</evidence>
<keyword evidence="3 10" id="KW-0812">Transmembrane</keyword>
<sequence>MMRKWSISILTISIIPVLSYTSSIFRLHLDNELELCYGKLQFDKLSNVNIKYIPEYIPYRYNFINSTLTVDEAKKYNVVFTRSSFLKYRYASNLDTGLVVALAVHLKYNDVRCLVNVSCFIKNLMTHTSTILTSKHVTYSLRRSRCNIIIGYDSIIWYKDNISDHYNEELYYNGIYDFTAICMLIASTVIVLVYFLKRIKMNYLITIIKNG</sequence>
<keyword evidence="4" id="KW-0732">Signal</keyword>
<dbReference type="GO" id="GO:0044228">
    <property type="term" value="C:host cell surface"/>
    <property type="evidence" value="ECO:0007669"/>
    <property type="project" value="UniProtKB-SubCell"/>
</dbReference>
<name>A0A075ILY7_9POXV</name>
<evidence type="ECO:0000256" key="5">
    <source>
        <dbReference type="ARBA" id="ARBA00022870"/>
    </source>
</evidence>
<reference evidence="11 12" key="1">
    <citation type="journal article" date="2014" name="Virology">
        <title>The genome sequence of ectromelia virus Naval and Cornell isolates from outbreaks in North America.</title>
        <authorList>
            <person name="Mavian C."/>
            <person name="Lopez-Bueno A."/>
            <person name="Bryant N.A."/>
            <person name="Seeger K."/>
            <person name="Quail M.A."/>
            <person name="Harris D."/>
            <person name="Barrell B."/>
            <person name="Alcami A."/>
        </authorList>
    </citation>
    <scope>NUCLEOTIDE SEQUENCE [LARGE SCALE GENOMIC DNA]</scope>
    <source>
        <strain evidence="11">NAVAL</strain>
    </source>
</reference>
<keyword evidence="8" id="KW-0325">Glycoprotein</keyword>
<dbReference type="InterPro" id="IPR009487">
    <property type="entry name" value="Orthopox_A43R"/>
</dbReference>
<evidence type="ECO:0000313" key="12">
    <source>
        <dbReference type="Proteomes" id="UP000164837"/>
    </source>
</evidence>
<evidence type="ECO:0000256" key="10">
    <source>
        <dbReference type="SAM" id="Phobius"/>
    </source>
</evidence>
<dbReference type="Pfam" id="PF06517">
    <property type="entry name" value="Orthopox_A43R"/>
    <property type="match status" value="1"/>
</dbReference>
<keyword evidence="5" id="KW-1043">Host membrane</keyword>
<comment type="similarity">
    <text evidence="9">Belongs to the orthopoxvirus OPG172 protein family.</text>
</comment>
<dbReference type="EMBL" id="KJ563295">
    <property type="protein sequence ID" value="AIF30228.1"/>
    <property type="molecule type" value="Genomic_DNA"/>
</dbReference>
<evidence type="ECO:0000313" key="11">
    <source>
        <dbReference type="EMBL" id="AIF30228.1"/>
    </source>
</evidence>
<comment type="subcellular location">
    <subcellularLocation>
        <location evidence="2">Host cell surface</location>
    </subcellularLocation>
    <subcellularLocation>
        <location evidence="1">Host membrane</location>
        <topology evidence="1">Single-pass type I membrane protein</topology>
    </subcellularLocation>
</comment>
<evidence type="ECO:0000256" key="9">
    <source>
        <dbReference type="ARBA" id="ARBA00034748"/>
    </source>
</evidence>
<keyword evidence="6 10" id="KW-1133">Transmembrane helix</keyword>
<organism evidence="11 12">
    <name type="scientific">Ectromelia virus Naval</name>
    <dbReference type="NCBI Taxonomy" id="1651168"/>
    <lineage>
        <taxon>Viruses</taxon>
        <taxon>Varidnaviria</taxon>
        <taxon>Bamfordvirae</taxon>
        <taxon>Nucleocytoviricota</taxon>
        <taxon>Pokkesviricetes</taxon>
        <taxon>Chitovirales</taxon>
        <taxon>Poxviridae</taxon>
        <taxon>Chordopoxvirinae</taxon>
        <taxon>Orthopoxvirus</taxon>
        <taxon>Orthopoxvirus ectromelia</taxon>
        <taxon>Ectromelia virus</taxon>
    </lineage>
</organism>
<evidence type="ECO:0000256" key="6">
    <source>
        <dbReference type="ARBA" id="ARBA00022989"/>
    </source>
</evidence>
<evidence type="ECO:0000256" key="1">
    <source>
        <dbReference type="ARBA" id="ARBA00004313"/>
    </source>
</evidence>
<evidence type="ECO:0000256" key="8">
    <source>
        <dbReference type="ARBA" id="ARBA00023180"/>
    </source>
</evidence>
<evidence type="ECO:0000256" key="7">
    <source>
        <dbReference type="ARBA" id="ARBA00023136"/>
    </source>
</evidence>
<protein>
    <submittedName>
        <fullName evidence="11">EVN165</fullName>
    </submittedName>
</protein>
<evidence type="ECO:0000256" key="4">
    <source>
        <dbReference type="ARBA" id="ARBA00022729"/>
    </source>
</evidence>
<evidence type="ECO:0000256" key="3">
    <source>
        <dbReference type="ARBA" id="ARBA00022692"/>
    </source>
</evidence>